<evidence type="ECO:0000313" key="5">
    <source>
        <dbReference type="Proteomes" id="UP000694422"/>
    </source>
</evidence>
<feature type="coiled-coil region" evidence="2">
    <location>
        <begin position="24"/>
        <end position="134"/>
    </location>
</feature>
<name>A0A8C9PW88_SPEDA</name>
<keyword evidence="5" id="KW-1185">Reference proteome</keyword>
<evidence type="ECO:0000313" key="4">
    <source>
        <dbReference type="Ensembl" id="ENSSDAP00000016480.1"/>
    </source>
</evidence>
<dbReference type="InterPro" id="IPR055167">
    <property type="entry name" value="Rootletin-like_CC"/>
</dbReference>
<dbReference type="GO" id="GO:0007098">
    <property type="term" value="P:centrosome cycle"/>
    <property type="evidence" value="ECO:0007669"/>
    <property type="project" value="TreeGrafter"/>
</dbReference>
<dbReference type="GO" id="GO:0005814">
    <property type="term" value="C:centriole"/>
    <property type="evidence" value="ECO:0007669"/>
    <property type="project" value="TreeGrafter"/>
</dbReference>
<evidence type="ECO:0000256" key="2">
    <source>
        <dbReference type="SAM" id="Coils"/>
    </source>
</evidence>
<dbReference type="Proteomes" id="UP000694422">
    <property type="component" value="Unplaced"/>
</dbReference>
<dbReference type="GO" id="GO:0005813">
    <property type="term" value="C:centrosome"/>
    <property type="evidence" value="ECO:0007669"/>
    <property type="project" value="TreeGrafter"/>
</dbReference>
<dbReference type="Pfam" id="PF15035">
    <property type="entry name" value="Rootletin"/>
    <property type="match status" value="1"/>
</dbReference>
<evidence type="ECO:0000259" key="3">
    <source>
        <dbReference type="Pfam" id="PF15035"/>
    </source>
</evidence>
<sequence>ALDISPGSRSMAPGLRQWLSVELRRQLQEEQASYRRKLQASQEGQQRQAQLVQRLQAKILQYKKRCSELEQQLLERSTELEQQRLRVEHSQDLESALFRLEEEQQRSASLAQVNAMLREQLDQAGSANQALSEDIRKVTSDWTRSCKELEQREAAWRREEEVRVGSLARAGPLRSAGMGGAREWEQKCGPAQVSRGHGGHSKVVCLALCLVPGIEPRGA</sequence>
<dbReference type="PANTHER" id="PTHR23159:SF17">
    <property type="entry name" value="ROOTLETIN"/>
    <property type="match status" value="1"/>
</dbReference>
<reference evidence="4" key="1">
    <citation type="submission" date="2025-08" db="UniProtKB">
        <authorList>
            <consortium name="Ensembl"/>
        </authorList>
    </citation>
    <scope>IDENTIFICATION</scope>
</reference>
<proteinExistence type="predicted"/>
<organism evidence="4 5">
    <name type="scientific">Spermophilus dauricus</name>
    <name type="common">Daurian ground squirrel</name>
    <dbReference type="NCBI Taxonomy" id="99837"/>
    <lineage>
        <taxon>Eukaryota</taxon>
        <taxon>Metazoa</taxon>
        <taxon>Chordata</taxon>
        <taxon>Craniata</taxon>
        <taxon>Vertebrata</taxon>
        <taxon>Euteleostomi</taxon>
        <taxon>Mammalia</taxon>
        <taxon>Eutheria</taxon>
        <taxon>Euarchontoglires</taxon>
        <taxon>Glires</taxon>
        <taxon>Rodentia</taxon>
        <taxon>Sciuromorpha</taxon>
        <taxon>Sciuridae</taxon>
        <taxon>Xerinae</taxon>
        <taxon>Marmotini</taxon>
        <taxon>Spermophilus</taxon>
    </lineage>
</organism>
<reference evidence="4" key="2">
    <citation type="submission" date="2025-09" db="UniProtKB">
        <authorList>
            <consortium name="Ensembl"/>
        </authorList>
    </citation>
    <scope>IDENTIFICATION</scope>
</reference>
<dbReference type="PANTHER" id="PTHR23159">
    <property type="entry name" value="CENTROSOMAL PROTEIN 2"/>
    <property type="match status" value="1"/>
</dbReference>
<dbReference type="AlphaFoldDB" id="A0A8C9PW88"/>
<feature type="domain" description="Rootletin-like coiled-coil" evidence="3">
    <location>
        <begin position="35"/>
        <end position="162"/>
    </location>
</feature>
<evidence type="ECO:0000256" key="1">
    <source>
        <dbReference type="ARBA" id="ARBA00023054"/>
    </source>
</evidence>
<dbReference type="Ensembl" id="ENSSDAT00000018722.1">
    <property type="protein sequence ID" value="ENSSDAP00000016480.1"/>
    <property type="gene ID" value="ENSSDAG00000014909.1"/>
</dbReference>
<accession>A0A8C9PW88</accession>
<protein>
    <recommendedName>
        <fullName evidence="3">Rootletin-like coiled-coil domain-containing protein</fullName>
    </recommendedName>
</protein>
<keyword evidence="1 2" id="KW-0175">Coiled coil</keyword>